<dbReference type="Pfam" id="PF14359">
    <property type="entry name" value="DUF4406"/>
    <property type="match status" value="1"/>
</dbReference>
<sequence>MTIIYVAGPMSGIKDFNRPLFNNVAIELSDQGHSVLNPATLPDGLSQGQYMQICLPMVAVAHELVMLPGWEQSEGAYIEFCLAKKSGKTIRELGGRILHQGEGNE</sequence>
<reference evidence="1 2" key="1">
    <citation type="journal article" date="2017" name="Sci. Rep.">
        <title>Characterization and diversity of phages infecting Aeromonas salmonicida subsp. salmonicida.</title>
        <authorList>
            <person name="Vincent A.T."/>
            <person name="Paquet V.E."/>
            <person name="Bernatchez A."/>
            <person name="Tremblay D.M."/>
            <person name="Moineau S."/>
            <person name="Charette S.J."/>
        </authorList>
    </citation>
    <scope>NUCLEOTIDE SEQUENCE [LARGE SCALE GENOMIC DNA]</scope>
</reference>
<protein>
    <recommendedName>
        <fullName evidence="3">Nucleoside 2-deoxyribosyltransferase</fullName>
    </recommendedName>
</protein>
<accession>A0A219YB95</accession>
<evidence type="ECO:0008006" key="3">
    <source>
        <dbReference type="Google" id="ProtNLM"/>
    </source>
</evidence>
<dbReference type="Gene3D" id="3.40.50.10400">
    <property type="entry name" value="Hypothetical protein PA1492"/>
    <property type="match status" value="1"/>
</dbReference>
<evidence type="ECO:0000313" key="1">
    <source>
        <dbReference type="EMBL" id="APU01232.1"/>
    </source>
</evidence>
<dbReference type="SUPFAM" id="SSF52309">
    <property type="entry name" value="N-(deoxy)ribosyltransferase-like"/>
    <property type="match status" value="1"/>
</dbReference>
<evidence type="ECO:0000313" key="2">
    <source>
        <dbReference type="Proteomes" id="UP000225772"/>
    </source>
</evidence>
<organism evidence="1 2">
    <name type="scientific">Aeromonas phage 51</name>
    <dbReference type="NCBI Taxonomy" id="1932901"/>
    <lineage>
        <taxon>Viruses</taxon>
        <taxon>Duplodnaviria</taxon>
        <taxon>Heunggongvirae</taxon>
        <taxon>Uroviricota</taxon>
        <taxon>Caudoviricetes</taxon>
        <taxon>Popoffvirus</taxon>
        <taxon>Popoffvirus pv56</taxon>
    </lineage>
</organism>
<proteinExistence type="predicted"/>
<name>A0A219YB95_9CAUD</name>
<dbReference type="InterPro" id="IPR025518">
    <property type="entry name" value="DUF4406"/>
</dbReference>
<dbReference type="Proteomes" id="UP000225772">
    <property type="component" value="Segment"/>
</dbReference>
<dbReference type="EMBL" id="KY290953">
    <property type="protein sequence ID" value="APU01232.1"/>
    <property type="molecule type" value="Genomic_DNA"/>
</dbReference>